<comment type="caution">
    <text evidence="1">The sequence shown here is derived from an EMBL/GenBank/DDBJ whole genome shotgun (WGS) entry which is preliminary data.</text>
</comment>
<dbReference type="Proteomes" id="UP001152531">
    <property type="component" value="Unassembled WGS sequence"/>
</dbReference>
<dbReference type="EMBL" id="CALSDN010000001">
    <property type="protein sequence ID" value="CAH6718370.1"/>
    <property type="molecule type" value="Genomic_DNA"/>
</dbReference>
<reference evidence="1" key="1">
    <citation type="submission" date="2022-06" db="EMBL/GenBank/DDBJ databases">
        <authorList>
            <person name="Legras J.-L."/>
            <person name="Devillers H."/>
            <person name="Grondin C."/>
        </authorList>
    </citation>
    <scope>NUCLEOTIDE SEQUENCE</scope>
    <source>
        <strain evidence="1">CLIB 1444</strain>
    </source>
</reference>
<proteinExistence type="predicted"/>
<gene>
    <name evidence="1" type="ORF">CLIB1444_01S05226</name>
</gene>
<sequence length="482" mass="55772">MENVKDIQLLEKVDNNVSNDSETIETNNKVRKADSQNDTKKNKRSRTENEPRVPRLDENGNPIPVSERRPKKKVACMIGYCGTGYNGLQIQNLPGVKTIENDVFQAFIKAGAVSPENADDLKKNGFMRAARTDKGVHAAGNVLSCKLIIEDEDILEKINSHLPDQVRVWGIERTNKSFDCRKMCSSRIYEYLLPTYSFLPPKPTSFLAEQLAKEKALKPDFYKDDVEGEKWWEETFKLQEEIKQTNEFEGDEDKEDKINKLVRKLENERRRNYKVTKEKLESFRSALKSYEGSHNFHNYTVGKSFKDSSSRRYMKYTTVSDPFVINGTEWVSIKIHGQSFMLHQIRKMIAMAAYIVRTGCPESRITETFSSTKINIPKAPALGLLLENPVYEGYNPMLEKFGYNKIDFTKYSKEMDEFKMKYIYDKIYDEELKDNSFYGFFGFVDTLKTSENENVFKFLNASFSLGQIDKIKPGEIKFDNVD</sequence>
<protein>
    <submittedName>
        <fullName evidence="1">tRNA pseudouridine synthase 1</fullName>
    </submittedName>
</protein>
<accession>A0ACA9Y0B9</accession>
<keyword evidence="2" id="KW-1185">Reference proteome</keyword>
<evidence type="ECO:0000313" key="1">
    <source>
        <dbReference type="EMBL" id="CAH6718370.1"/>
    </source>
</evidence>
<evidence type="ECO:0000313" key="2">
    <source>
        <dbReference type="Proteomes" id="UP001152531"/>
    </source>
</evidence>
<organism evidence="1 2">
    <name type="scientific">[Candida] jaroonii</name>
    <dbReference type="NCBI Taxonomy" id="467808"/>
    <lineage>
        <taxon>Eukaryota</taxon>
        <taxon>Fungi</taxon>
        <taxon>Dikarya</taxon>
        <taxon>Ascomycota</taxon>
        <taxon>Saccharomycotina</taxon>
        <taxon>Pichiomycetes</taxon>
        <taxon>Debaryomycetaceae</taxon>
        <taxon>Yamadazyma</taxon>
    </lineage>
</organism>
<name>A0ACA9Y0B9_9ASCO</name>